<evidence type="ECO:0000256" key="1">
    <source>
        <dbReference type="ARBA" id="ARBA00022857"/>
    </source>
</evidence>
<evidence type="ECO:0000313" key="5">
    <source>
        <dbReference type="Proteomes" id="UP000198512"/>
    </source>
</evidence>
<evidence type="ECO:0000313" key="4">
    <source>
        <dbReference type="EMBL" id="SER42820.1"/>
    </source>
</evidence>
<dbReference type="InterPro" id="IPR011032">
    <property type="entry name" value="GroES-like_sf"/>
</dbReference>
<accession>A0ABY1BR69</accession>
<dbReference type="SMART" id="SM00829">
    <property type="entry name" value="PKS_ER"/>
    <property type="match status" value="1"/>
</dbReference>
<organism evidence="4 5">
    <name type="scientific">Pseudomonas cuatrocienegasensis</name>
    <dbReference type="NCBI Taxonomy" id="543360"/>
    <lineage>
        <taxon>Bacteria</taxon>
        <taxon>Pseudomonadati</taxon>
        <taxon>Pseudomonadota</taxon>
        <taxon>Gammaproteobacteria</taxon>
        <taxon>Pseudomonadales</taxon>
        <taxon>Pseudomonadaceae</taxon>
        <taxon>Pseudomonas</taxon>
    </lineage>
</organism>
<dbReference type="InterPro" id="IPR020843">
    <property type="entry name" value="ER"/>
</dbReference>
<evidence type="ECO:0000259" key="3">
    <source>
        <dbReference type="SMART" id="SM00829"/>
    </source>
</evidence>
<dbReference type="EMBL" id="FOFP01000029">
    <property type="protein sequence ID" value="SER42820.1"/>
    <property type="molecule type" value="Genomic_DNA"/>
</dbReference>
<proteinExistence type="predicted"/>
<dbReference type="Pfam" id="PF08240">
    <property type="entry name" value="ADH_N"/>
    <property type="match status" value="1"/>
</dbReference>
<reference evidence="4 5" key="1">
    <citation type="submission" date="2016-10" db="EMBL/GenBank/DDBJ databases">
        <authorList>
            <person name="Varghese N."/>
            <person name="Submissions S."/>
        </authorList>
    </citation>
    <scope>NUCLEOTIDE SEQUENCE [LARGE SCALE GENOMIC DNA]</scope>
    <source>
        <strain evidence="4 5">CIP 109853</strain>
    </source>
</reference>
<dbReference type="Gene3D" id="3.90.180.10">
    <property type="entry name" value="Medium-chain alcohol dehydrogenases, catalytic domain"/>
    <property type="match status" value="1"/>
</dbReference>
<dbReference type="CDD" id="cd05286">
    <property type="entry name" value="QOR2"/>
    <property type="match status" value="1"/>
</dbReference>
<dbReference type="Proteomes" id="UP000198512">
    <property type="component" value="Unassembled WGS sequence"/>
</dbReference>
<keyword evidence="5" id="KW-1185">Reference proteome</keyword>
<dbReference type="InterPro" id="IPR013154">
    <property type="entry name" value="ADH-like_N"/>
</dbReference>
<dbReference type="PANTHER" id="PTHR48106:SF13">
    <property type="entry name" value="QUINONE OXIDOREDUCTASE-RELATED"/>
    <property type="match status" value="1"/>
</dbReference>
<dbReference type="PROSITE" id="PS01162">
    <property type="entry name" value="QOR_ZETA_CRYSTAL"/>
    <property type="match status" value="1"/>
</dbReference>
<dbReference type="NCBIfam" id="NF008024">
    <property type="entry name" value="PRK10754.1"/>
    <property type="match status" value="1"/>
</dbReference>
<evidence type="ECO:0000256" key="2">
    <source>
        <dbReference type="ARBA" id="ARBA00023002"/>
    </source>
</evidence>
<gene>
    <name evidence="4" type="ORF">SAMN05216600_12911</name>
</gene>
<protein>
    <submittedName>
        <fullName evidence="4">NADPH2:quinone reductase</fullName>
    </submittedName>
</protein>
<dbReference type="PANTHER" id="PTHR48106">
    <property type="entry name" value="QUINONE OXIDOREDUCTASE PIG3-RELATED"/>
    <property type="match status" value="1"/>
</dbReference>
<dbReference type="RefSeq" id="WP_069521805.1">
    <property type="nucleotide sequence ID" value="NZ_FOFP01000029.1"/>
</dbReference>
<dbReference type="InterPro" id="IPR002364">
    <property type="entry name" value="Quin_OxRdtase/zeta-crystal_CS"/>
</dbReference>
<feature type="domain" description="Enoyl reductase (ER)" evidence="3">
    <location>
        <begin position="15"/>
        <end position="325"/>
    </location>
</feature>
<name>A0ABY1BR69_9PSED</name>
<sequence length="327" mass="34559">MNVFDRYRTVFRSHGAPSVLEHEPLVLKPLAPGQVRVRNEAVGVNYIDTYFRSGLYPPPCLPSGLGTEGAGTVVECATGTQGFDVGDRVAYVQSALGAYATYHTVDQHRLVHLPDDISFTTAAGGLLKGLTVLCLFNQVSQPRPGDTVLFHAAAGGVGLLACQYARCRGIHLIGVVSSTAKAAQAEQAGAWATLLADESIADRARALTGGEGVRFVYDSVGRSTWRASLDATAARGHLISFGNASGPVENVALAELARAGSLTVSRPMLFDYISDSASLQALAETFFQCLRDGMDVHIGATFSLADAERAHVLLESRKATGSIVLIP</sequence>
<dbReference type="SUPFAM" id="SSF51735">
    <property type="entry name" value="NAD(P)-binding Rossmann-fold domains"/>
    <property type="match status" value="1"/>
</dbReference>
<dbReference type="SUPFAM" id="SSF50129">
    <property type="entry name" value="GroES-like"/>
    <property type="match status" value="1"/>
</dbReference>
<keyword evidence="1" id="KW-0521">NADP</keyword>
<dbReference type="Gene3D" id="3.40.50.720">
    <property type="entry name" value="NAD(P)-binding Rossmann-like Domain"/>
    <property type="match status" value="1"/>
</dbReference>
<dbReference type="InterPro" id="IPR013149">
    <property type="entry name" value="ADH-like_C"/>
</dbReference>
<dbReference type="InterPro" id="IPR036291">
    <property type="entry name" value="NAD(P)-bd_dom_sf"/>
</dbReference>
<keyword evidence="2" id="KW-0560">Oxidoreductase</keyword>
<comment type="caution">
    <text evidence="4">The sequence shown here is derived from an EMBL/GenBank/DDBJ whole genome shotgun (WGS) entry which is preliminary data.</text>
</comment>
<dbReference type="InterPro" id="IPR047618">
    <property type="entry name" value="QOR-like"/>
</dbReference>
<dbReference type="Pfam" id="PF00107">
    <property type="entry name" value="ADH_zinc_N"/>
    <property type="match status" value="1"/>
</dbReference>